<dbReference type="EMBL" id="ML208487">
    <property type="protein sequence ID" value="TFK64151.1"/>
    <property type="molecule type" value="Genomic_DNA"/>
</dbReference>
<evidence type="ECO:0000313" key="2">
    <source>
        <dbReference type="Proteomes" id="UP000308600"/>
    </source>
</evidence>
<accession>A0ACD3AF35</accession>
<proteinExistence type="predicted"/>
<protein>
    <submittedName>
        <fullName evidence="1">Uncharacterized protein</fullName>
    </submittedName>
</protein>
<gene>
    <name evidence="1" type="ORF">BDN72DRAFT_846861</name>
</gene>
<evidence type="ECO:0000313" key="1">
    <source>
        <dbReference type="EMBL" id="TFK64151.1"/>
    </source>
</evidence>
<dbReference type="Proteomes" id="UP000308600">
    <property type="component" value="Unassembled WGS sequence"/>
</dbReference>
<organism evidence="1 2">
    <name type="scientific">Pluteus cervinus</name>
    <dbReference type="NCBI Taxonomy" id="181527"/>
    <lineage>
        <taxon>Eukaryota</taxon>
        <taxon>Fungi</taxon>
        <taxon>Dikarya</taxon>
        <taxon>Basidiomycota</taxon>
        <taxon>Agaricomycotina</taxon>
        <taxon>Agaricomycetes</taxon>
        <taxon>Agaricomycetidae</taxon>
        <taxon>Agaricales</taxon>
        <taxon>Pluteineae</taxon>
        <taxon>Pluteaceae</taxon>
        <taxon>Pluteus</taxon>
    </lineage>
</organism>
<name>A0ACD3AF35_9AGAR</name>
<sequence length="501" mass="57022">MDTEGAIIALARDKIDAKIAELEEGIRALRHERNRLSPISRFPPEVMTQIFFWIQQLYLGRFYSSKEDRYLWQYRQWTRVTHVSQHWRQVALSSKALWNIIPMFWIDYATESFNRLGSLPIFLFGASIGREDKRSALWETITTECHRIRFIRDWPGAALKNTMPLLEHLEASSGCESPFLFSPSLKTLSLSSCTFSWDRLTLPQLTTLEIMTPKEKIALDPFVSVLHNMPCLKHLKIGGIFPETTTFRLNDLQVAHPSPLLSSFRASGSVSLNLLGRLAFSAECSIKITDACARYPSLSPLVQALNRILPIRRMSLVCQTTDKETIDLELRDQPQNASTSIKLSISLGHGSDLNRWVKDLAMLSLDRLEHLSINLITGPVTWEESGLSHLPKLSHLDLGDTGRDFFEHIVKEYDGSKASKKQGDLSFKSLEVLTTRGFHLTRDLKKPLLVALAGREKAGYRFKKLVFSLGKITDDCEMQLQKYVDKVVVTVARKGKSHRPR</sequence>
<reference evidence="1 2" key="1">
    <citation type="journal article" date="2019" name="Nat. Ecol. Evol.">
        <title>Megaphylogeny resolves global patterns of mushroom evolution.</title>
        <authorList>
            <person name="Varga T."/>
            <person name="Krizsan K."/>
            <person name="Foldi C."/>
            <person name="Dima B."/>
            <person name="Sanchez-Garcia M."/>
            <person name="Sanchez-Ramirez S."/>
            <person name="Szollosi G.J."/>
            <person name="Szarkandi J.G."/>
            <person name="Papp V."/>
            <person name="Albert L."/>
            <person name="Andreopoulos W."/>
            <person name="Angelini C."/>
            <person name="Antonin V."/>
            <person name="Barry K.W."/>
            <person name="Bougher N.L."/>
            <person name="Buchanan P."/>
            <person name="Buyck B."/>
            <person name="Bense V."/>
            <person name="Catcheside P."/>
            <person name="Chovatia M."/>
            <person name="Cooper J."/>
            <person name="Damon W."/>
            <person name="Desjardin D."/>
            <person name="Finy P."/>
            <person name="Geml J."/>
            <person name="Haridas S."/>
            <person name="Hughes K."/>
            <person name="Justo A."/>
            <person name="Karasinski D."/>
            <person name="Kautmanova I."/>
            <person name="Kiss B."/>
            <person name="Kocsube S."/>
            <person name="Kotiranta H."/>
            <person name="LaButti K.M."/>
            <person name="Lechner B.E."/>
            <person name="Liimatainen K."/>
            <person name="Lipzen A."/>
            <person name="Lukacs Z."/>
            <person name="Mihaltcheva S."/>
            <person name="Morgado L.N."/>
            <person name="Niskanen T."/>
            <person name="Noordeloos M.E."/>
            <person name="Ohm R.A."/>
            <person name="Ortiz-Santana B."/>
            <person name="Ovrebo C."/>
            <person name="Racz N."/>
            <person name="Riley R."/>
            <person name="Savchenko A."/>
            <person name="Shiryaev A."/>
            <person name="Soop K."/>
            <person name="Spirin V."/>
            <person name="Szebenyi C."/>
            <person name="Tomsovsky M."/>
            <person name="Tulloss R.E."/>
            <person name="Uehling J."/>
            <person name="Grigoriev I.V."/>
            <person name="Vagvolgyi C."/>
            <person name="Papp T."/>
            <person name="Martin F.M."/>
            <person name="Miettinen O."/>
            <person name="Hibbett D.S."/>
            <person name="Nagy L.G."/>
        </authorList>
    </citation>
    <scope>NUCLEOTIDE SEQUENCE [LARGE SCALE GENOMIC DNA]</scope>
    <source>
        <strain evidence="1 2">NL-1719</strain>
    </source>
</reference>
<keyword evidence="2" id="KW-1185">Reference proteome</keyword>